<proteinExistence type="predicted"/>
<keyword evidence="1" id="KW-0472">Membrane</keyword>
<sequence length="192" mass="22459">MKKINLKNQMITVTVVIIILSFVIIFLVIIPVIKNIIELRTDITGTQQFLENQYEKTQRMRRSVHNLDDILIQIEKFKNISVTSNSELQIITQLEQLANKHNVNQVLKATLKEGENKNPIIEELPSLLKGKDYYIFSFNTEGNYIDLMKYLKEIEELPYYFSINSLQLSQKNQLSPTILKFDAILFILDHEK</sequence>
<keyword evidence="1" id="KW-1133">Transmembrane helix</keyword>
<dbReference type="AlphaFoldDB" id="A0A1F6LHG8"/>
<feature type="transmembrane region" description="Helical" evidence="1">
    <location>
        <begin position="12"/>
        <end position="33"/>
    </location>
</feature>
<accession>A0A1F6LHG8</accession>
<protein>
    <recommendedName>
        <fullName evidence="4">Type 4a pilus biogenesis protein PilO</fullName>
    </recommendedName>
</protein>
<evidence type="ECO:0008006" key="4">
    <source>
        <dbReference type="Google" id="ProtNLM"/>
    </source>
</evidence>
<gene>
    <name evidence="2" type="ORF">A2725_03435</name>
</gene>
<dbReference type="InterPro" id="IPR014717">
    <property type="entry name" value="Transl_elong_EF1B/ribsomal_bS6"/>
</dbReference>
<dbReference type="EMBL" id="MFPS01000009">
    <property type="protein sequence ID" value="OGH58723.1"/>
    <property type="molecule type" value="Genomic_DNA"/>
</dbReference>
<dbReference type="Gene3D" id="3.30.70.60">
    <property type="match status" value="1"/>
</dbReference>
<evidence type="ECO:0000256" key="1">
    <source>
        <dbReference type="SAM" id="Phobius"/>
    </source>
</evidence>
<evidence type="ECO:0000313" key="3">
    <source>
        <dbReference type="Proteomes" id="UP000177067"/>
    </source>
</evidence>
<comment type="caution">
    <text evidence="2">The sequence shown here is derived from an EMBL/GenBank/DDBJ whole genome shotgun (WGS) entry which is preliminary data.</text>
</comment>
<name>A0A1F6LHG8_9BACT</name>
<keyword evidence="1" id="KW-0812">Transmembrane</keyword>
<dbReference type="Proteomes" id="UP000177067">
    <property type="component" value="Unassembled WGS sequence"/>
</dbReference>
<organism evidence="2 3">
    <name type="scientific">Candidatus Magasanikbacteria bacterium RIFCSPHIGHO2_01_FULL_33_34</name>
    <dbReference type="NCBI Taxonomy" id="1798671"/>
    <lineage>
        <taxon>Bacteria</taxon>
        <taxon>Candidatus Magasanikiibacteriota</taxon>
    </lineage>
</organism>
<reference evidence="2 3" key="1">
    <citation type="journal article" date="2016" name="Nat. Commun.">
        <title>Thousands of microbial genomes shed light on interconnected biogeochemical processes in an aquifer system.</title>
        <authorList>
            <person name="Anantharaman K."/>
            <person name="Brown C.T."/>
            <person name="Hug L.A."/>
            <person name="Sharon I."/>
            <person name="Castelle C.J."/>
            <person name="Probst A.J."/>
            <person name="Thomas B.C."/>
            <person name="Singh A."/>
            <person name="Wilkins M.J."/>
            <person name="Karaoz U."/>
            <person name="Brodie E.L."/>
            <person name="Williams K.H."/>
            <person name="Hubbard S.S."/>
            <person name="Banfield J.F."/>
        </authorList>
    </citation>
    <scope>NUCLEOTIDE SEQUENCE [LARGE SCALE GENOMIC DNA]</scope>
</reference>
<evidence type="ECO:0000313" key="2">
    <source>
        <dbReference type="EMBL" id="OGH58723.1"/>
    </source>
</evidence>